<feature type="compositionally biased region" description="Basic and acidic residues" evidence="5">
    <location>
        <begin position="54"/>
        <end position="77"/>
    </location>
</feature>
<comment type="caution">
    <text evidence="6">The sequence shown here is derived from an EMBL/GenBank/DDBJ whole genome shotgun (WGS) entry which is preliminary data.</text>
</comment>
<evidence type="ECO:0000256" key="4">
    <source>
        <dbReference type="ARBA" id="ARBA00023242"/>
    </source>
</evidence>
<evidence type="ECO:0000256" key="2">
    <source>
        <dbReference type="ARBA" id="ARBA00011022"/>
    </source>
</evidence>
<feature type="region of interest" description="Disordered" evidence="5">
    <location>
        <begin position="54"/>
        <end position="100"/>
    </location>
</feature>
<evidence type="ECO:0000313" key="7">
    <source>
        <dbReference type="Proteomes" id="UP000233469"/>
    </source>
</evidence>
<dbReference type="EMBL" id="LLXL01000354">
    <property type="protein sequence ID" value="PKK73668.1"/>
    <property type="molecule type" value="Genomic_DNA"/>
</dbReference>
<dbReference type="GO" id="GO:0005730">
    <property type="term" value="C:nucleolus"/>
    <property type="evidence" value="ECO:0007669"/>
    <property type="project" value="UniProtKB-SubCell"/>
</dbReference>
<dbReference type="InterPro" id="IPR028160">
    <property type="entry name" value="Slx9-like"/>
</dbReference>
<feature type="region of interest" description="Disordered" evidence="5">
    <location>
        <begin position="122"/>
        <end position="144"/>
    </location>
</feature>
<evidence type="ECO:0000256" key="1">
    <source>
        <dbReference type="ARBA" id="ARBA00004604"/>
    </source>
</evidence>
<comment type="subcellular location">
    <subcellularLocation>
        <location evidence="1">Nucleus</location>
        <location evidence="1">Nucleolus</location>
    </subcellularLocation>
</comment>
<gene>
    <name evidence="6" type="ORF">RhiirC2_329513</name>
</gene>
<dbReference type="VEuPathDB" id="FungiDB:FUN_008388"/>
<comment type="similarity">
    <text evidence="2">Belongs to the SLX9 family.</text>
</comment>
<name>A0A2N1NIF5_9GLOM</name>
<evidence type="ECO:0000256" key="3">
    <source>
        <dbReference type="ARBA" id="ARBA00021321"/>
    </source>
</evidence>
<dbReference type="PANTHER" id="PTHR31109:SF2">
    <property type="entry name" value="RIBOSOME BIOGENESIS PROTEIN SLX9 HOMOLOG"/>
    <property type="match status" value="1"/>
</dbReference>
<dbReference type="PANTHER" id="PTHR31109">
    <property type="entry name" value="PROTEIN FAM207A"/>
    <property type="match status" value="1"/>
</dbReference>
<protein>
    <recommendedName>
        <fullName evidence="3">Ribosome biogenesis protein SLX9</fullName>
    </recommendedName>
</protein>
<dbReference type="AlphaFoldDB" id="A0A2N1NIF5"/>
<dbReference type="GO" id="GO:0030688">
    <property type="term" value="C:preribosome, small subunit precursor"/>
    <property type="evidence" value="ECO:0007669"/>
    <property type="project" value="InterPro"/>
</dbReference>
<accession>A0A2N1NIF5</accession>
<reference evidence="6 7" key="1">
    <citation type="submission" date="2016-04" db="EMBL/GenBank/DDBJ databases">
        <title>Genome analyses suggest a sexual origin of heterokaryosis in a supposedly ancient asexual fungus.</title>
        <authorList>
            <person name="Ropars J."/>
            <person name="Sedzielewska K."/>
            <person name="Noel J."/>
            <person name="Charron P."/>
            <person name="Farinelli L."/>
            <person name="Marton T."/>
            <person name="Kruger M."/>
            <person name="Pelin A."/>
            <person name="Brachmann A."/>
            <person name="Corradi N."/>
        </authorList>
    </citation>
    <scope>NUCLEOTIDE SEQUENCE [LARGE SCALE GENOMIC DNA]</scope>
    <source>
        <strain evidence="6 7">C2</strain>
    </source>
</reference>
<organism evidence="6 7">
    <name type="scientific">Rhizophagus irregularis</name>
    <dbReference type="NCBI Taxonomy" id="588596"/>
    <lineage>
        <taxon>Eukaryota</taxon>
        <taxon>Fungi</taxon>
        <taxon>Fungi incertae sedis</taxon>
        <taxon>Mucoromycota</taxon>
        <taxon>Glomeromycotina</taxon>
        <taxon>Glomeromycetes</taxon>
        <taxon>Glomerales</taxon>
        <taxon>Glomeraceae</taxon>
        <taxon>Rhizophagus</taxon>
    </lineage>
</organism>
<evidence type="ECO:0000313" key="6">
    <source>
        <dbReference type="EMBL" id="PKK73668.1"/>
    </source>
</evidence>
<dbReference type="GO" id="GO:0000462">
    <property type="term" value="P:maturation of SSU-rRNA from tricistronic rRNA transcript (SSU-rRNA, 5.8S rRNA, LSU-rRNA)"/>
    <property type="evidence" value="ECO:0007669"/>
    <property type="project" value="InterPro"/>
</dbReference>
<evidence type="ECO:0000256" key="5">
    <source>
        <dbReference type="SAM" id="MobiDB-lite"/>
    </source>
</evidence>
<dbReference type="VEuPathDB" id="FungiDB:RhiirFUN_008753"/>
<keyword evidence="4" id="KW-0539">Nucleus</keyword>
<feature type="compositionally biased region" description="Basic residues" evidence="5">
    <location>
        <begin position="84"/>
        <end position="95"/>
    </location>
</feature>
<proteinExistence type="inferred from homology"/>
<dbReference type="VEuPathDB" id="FungiDB:RhiirA1_153670"/>
<sequence length="211" mass="24399">MPKVRKTRKSLHYNVPNRKFAVSADKVEKVVIGSALNEEEFFFCKPNAEEKLLPKISNTKKEKARERHEKWIKKFEPTKTSTQRSKKNKKKKKKSRQMDVCEEETTLNISDLKEYLPDINKVESTNQKGQDKKTKKKSQNSNLVLNLKSVKSKSARKIVAMSEIQRFHKVLNHSAFKADPLSTIKLHVENTIEKKQIIDDKSSAMNIDSTS</sequence>
<dbReference type="GO" id="GO:0030686">
    <property type="term" value="C:90S preribosome"/>
    <property type="evidence" value="ECO:0007669"/>
    <property type="project" value="InterPro"/>
</dbReference>
<dbReference type="Pfam" id="PF15341">
    <property type="entry name" value="SLX9"/>
    <property type="match status" value="1"/>
</dbReference>
<dbReference type="Proteomes" id="UP000233469">
    <property type="component" value="Unassembled WGS sequence"/>
</dbReference>
<reference evidence="6 7" key="2">
    <citation type="submission" date="2017-10" db="EMBL/GenBank/DDBJ databases">
        <title>Extensive intraspecific genome diversity in a model arbuscular mycorrhizal fungus.</title>
        <authorList>
            <person name="Chen E.C.H."/>
            <person name="Morin E."/>
            <person name="Baudet D."/>
            <person name="Noel J."/>
            <person name="Ndikumana S."/>
            <person name="Charron P."/>
            <person name="St-Onge C."/>
            <person name="Giorgi J."/>
            <person name="Grigoriev I.V."/>
            <person name="Roux C."/>
            <person name="Martin F.M."/>
            <person name="Corradi N."/>
        </authorList>
    </citation>
    <scope>NUCLEOTIDE SEQUENCE [LARGE SCALE GENOMIC DNA]</scope>
    <source>
        <strain evidence="6 7">C2</strain>
    </source>
</reference>